<keyword evidence="1" id="KW-0092">Biotin</keyword>
<keyword evidence="4" id="KW-1185">Reference proteome</keyword>
<comment type="caution">
    <text evidence="3">The sequence shown here is derived from an EMBL/GenBank/DDBJ whole genome shotgun (WGS) entry which is preliminary data.</text>
</comment>
<dbReference type="SUPFAM" id="SSF51230">
    <property type="entry name" value="Single hybrid motif"/>
    <property type="match status" value="1"/>
</dbReference>
<dbReference type="Gene3D" id="2.40.50.100">
    <property type="match status" value="1"/>
</dbReference>
<organism evidence="3 4">
    <name type="scientific">Flavivirga spongiicola</name>
    <dbReference type="NCBI Taxonomy" id="421621"/>
    <lineage>
        <taxon>Bacteria</taxon>
        <taxon>Pseudomonadati</taxon>
        <taxon>Bacteroidota</taxon>
        <taxon>Flavobacteriia</taxon>
        <taxon>Flavobacteriales</taxon>
        <taxon>Flavobacteriaceae</taxon>
        <taxon>Flavivirga</taxon>
    </lineage>
</organism>
<proteinExistence type="predicted"/>
<protein>
    <submittedName>
        <fullName evidence="3">Acetyl-CoA carboxylase biotin carboxyl carrier protein subunit</fullName>
    </submittedName>
</protein>
<dbReference type="Proteomes" id="UP001337305">
    <property type="component" value="Unassembled WGS sequence"/>
</dbReference>
<gene>
    <name evidence="3" type="ORF">N1F79_00445</name>
</gene>
<evidence type="ECO:0000259" key="2">
    <source>
        <dbReference type="PROSITE" id="PS50968"/>
    </source>
</evidence>
<dbReference type="Pfam" id="PF00364">
    <property type="entry name" value="Biotin_lipoyl"/>
    <property type="match status" value="1"/>
</dbReference>
<dbReference type="InterPro" id="IPR050709">
    <property type="entry name" value="Biotin_Carboxyl_Carrier/Decarb"/>
</dbReference>
<dbReference type="CDD" id="cd06850">
    <property type="entry name" value="biotinyl_domain"/>
    <property type="match status" value="1"/>
</dbReference>
<sequence length="162" mass="18192">MSKTFKTSVNNTFDFEINNSDISNLDALQISESKFHILEQNKSYKAEITRADFNKKSYKVKVNGNTYEINISNNLDILIKEMGFAIGSSKHIDSVKAPMPGLILEINVKTNQEVKEDDPLFILEAMKMENIITSPCNGIIKSISVNKGDAVEKNQLIIEFDA</sequence>
<dbReference type="EMBL" id="JAODOP010000001">
    <property type="protein sequence ID" value="MEF3831585.1"/>
    <property type="molecule type" value="Genomic_DNA"/>
</dbReference>
<dbReference type="InterPro" id="IPR011053">
    <property type="entry name" value="Single_hybrid_motif"/>
</dbReference>
<accession>A0ABU7XP27</accession>
<evidence type="ECO:0000313" key="3">
    <source>
        <dbReference type="EMBL" id="MEF3831585.1"/>
    </source>
</evidence>
<dbReference type="PANTHER" id="PTHR45266:SF3">
    <property type="entry name" value="OXALOACETATE DECARBOXYLASE ALPHA CHAIN"/>
    <property type="match status" value="1"/>
</dbReference>
<feature type="domain" description="Lipoyl-binding" evidence="2">
    <location>
        <begin position="83"/>
        <end position="161"/>
    </location>
</feature>
<evidence type="ECO:0000256" key="1">
    <source>
        <dbReference type="ARBA" id="ARBA00023267"/>
    </source>
</evidence>
<dbReference type="RefSeq" id="WP_303308595.1">
    <property type="nucleotide sequence ID" value="NZ_JAODOP010000001.1"/>
</dbReference>
<reference evidence="3 4" key="1">
    <citation type="submission" date="2022-09" db="EMBL/GenBank/DDBJ databases">
        <title>Genome sequencing of Flavivirga sp. MEBiC05379.</title>
        <authorList>
            <person name="Oh H.-M."/>
            <person name="Kwon K.K."/>
            <person name="Park M.J."/>
            <person name="Yang S.-H."/>
        </authorList>
    </citation>
    <scope>NUCLEOTIDE SEQUENCE [LARGE SCALE GENOMIC DNA]</scope>
    <source>
        <strain evidence="3 4">MEBiC05379</strain>
    </source>
</reference>
<dbReference type="PANTHER" id="PTHR45266">
    <property type="entry name" value="OXALOACETATE DECARBOXYLASE ALPHA CHAIN"/>
    <property type="match status" value="1"/>
</dbReference>
<dbReference type="InterPro" id="IPR001882">
    <property type="entry name" value="Biotin_BS"/>
</dbReference>
<dbReference type="PROSITE" id="PS00188">
    <property type="entry name" value="BIOTIN"/>
    <property type="match status" value="1"/>
</dbReference>
<dbReference type="InterPro" id="IPR000089">
    <property type="entry name" value="Biotin_lipoyl"/>
</dbReference>
<evidence type="ECO:0000313" key="4">
    <source>
        <dbReference type="Proteomes" id="UP001337305"/>
    </source>
</evidence>
<name>A0ABU7XP27_9FLAO</name>
<dbReference type="PROSITE" id="PS50968">
    <property type="entry name" value="BIOTINYL_LIPOYL"/>
    <property type="match status" value="1"/>
</dbReference>